<dbReference type="OrthoDB" id="1879366at2759"/>
<gene>
    <name evidence="10" type="ORF">ANCDUO_25976</name>
</gene>
<evidence type="ECO:0000256" key="4">
    <source>
        <dbReference type="ARBA" id="ARBA00022833"/>
    </source>
</evidence>
<evidence type="ECO:0000256" key="7">
    <source>
        <dbReference type="ARBA" id="ARBA00026132"/>
    </source>
</evidence>
<evidence type="ECO:0000256" key="6">
    <source>
        <dbReference type="ARBA" id="ARBA00023027"/>
    </source>
</evidence>
<comment type="cofactor">
    <cofactor evidence="1">
        <name>Zn(2+)</name>
        <dbReference type="ChEBI" id="CHEBI:29105"/>
    </cofactor>
</comment>
<dbReference type="Gene3D" id="3.40.50.720">
    <property type="entry name" value="NAD(P)-binding Rossmann-like Domain"/>
    <property type="match status" value="1"/>
</dbReference>
<keyword evidence="6" id="KW-0520">NAD</keyword>
<dbReference type="EMBL" id="KN781010">
    <property type="protein sequence ID" value="KIH44010.1"/>
    <property type="molecule type" value="Genomic_DNA"/>
</dbReference>
<dbReference type="PANTHER" id="PTHR43161">
    <property type="entry name" value="SORBITOL DEHYDROGENASE"/>
    <property type="match status" value="1"/>
</dbReference>
<keyword evidence="4" id="KW-0862">Zinc</keyword>
<dbReference type="Gene3D" id="3.90.180.10">
    <property type="entry name" value="Medium-chain alcohol dehydrogenases, catalytic domain"/>
    <property type="match status" value="1"/>
</dbReference>
<dbReference type="InterPro" id="IPR036291">
    <property type="entry name" value="NAD(P)-bd_dom_sf"/>
</dbReference>
<reference evidence="10 11" key="1">
    <citation type="submission" date="2013-12" db="EMBL/GenBank/DDBJ databases">
        <title>Draft genome of the parsitic nematode Ancylostoma duodenale.</title>
        <authorList>
            <person name="Mitreva M."/>
        </authorList>
    </citation>
    <scope>NUCLEOTIDE SEQUENCE [LARGE SCALE GENOMIC DNA]</scope>
    <source>
        <strain evidence="10 11">Zhejiang</strain>
    </source>
</reference>
<evidence type="ECO:0000259" key="9">
    <source>
        <dbReference type="Pfam" id="PF00107"/>
    </source>
</evidence>
<sequence>MKCISPNATQRLPDGLTFDEGAFMEPLAVAVHACRRGQVQMGQRILVQGAGPVGASSMMTARAIGAAQVAITDLNSTRLAHAKKLGADHTICIDGMSVNDVRAAVIECLGGEPDVTIECTGVQSCLESSILKYKIVDLQTTRSGGVVVLVGLDDEKAELPVVDPTLREVDIRGAIKYANWYGPLQI</sequence>
<proteinExistence type="inferred from homology"/>
<keyword evidence="3" id="KW-0479">Metal-binding</keyword>
<dbReference type="GO" id="GO:0006062">
    <property type="term" value="P:sorbitol catabolic process"/>
    <property type="evidence" value="ECO:0007669"/>
    <property type="project" value="TreeGrafter"/>
</dbReference>
<evidence type="ECO:0000313" key="11">
    <source>
        <dbReference type="Proteomes" id="UP000054047"/>
    </source>
</evidence>
<dbReference type="FunFam" id="3.40.50.720:FF:000068">
    <property type="entry name" value="Sorbitol dehydrogenase"/>
    <property type="match status" value="1"/>
</dbReference>
<organism evidence="10 11">
    <name type="scientific">Ancylostoma duodenale</name>
    <dbReference type="NCBI Taxonomy" id="51022"/>
    <lineage>
        <taxon>Eukaryota</taxon>
        <taxon>Metazoa</taxon>
        <taxon>Ecdysozoa</taxon>
        <taxon>Nematoda</taxon>
        <taxon>Chromadorea</taxon>
        <taxon>Rhabditida</taxon>
        <taxon>Rhabditina</taxon>
        <taxon>Rhabditomorpha</taxon>
        <taxon>Strongyloidea</taxon>
        <taxon>Ancylostomatidae</taxon>
        <taxon>Ancylostomatinae</taxon>
        <taxon>Ancylostoma</taxon>
    </lineage>
</organism>
<dbReference type="InterPro" id="IPR013149">
    <property type="entry name" value="ADH-like_C"/>
</dbReference>
<dbReference type="Pfam" id="PF00107">
    <property type="entry name" value="ADH_zinc_N"/>
    <property type="match status" value="1"/>
</dbReference>
<accession>A0A0C2F661</accession>
<dbReference type="AlphaFoldDB" id="A0A0C2F661"/>
<name>A0A0C2F661_9BILA</name>
<keyword evidence="11" id="KW-1185">Reference proteome</keyword>
<dbReference type="GO" id="GO:0046872">
    <property type="term" value="F:metal ion binding"/>
    <property type="evidence" value="ECO:0007669"/>
    <property type="project" value="UniProtKB-KW"/>
</dbReference>
<dbReference type="PANTHER" id="PTHR43161:SF9">
    <property type="entry name" value="SORBITOL DEHYDROGENASE"/>
    <property type="match status" value="1"/>
</dbReference>
<protein>
    <recommendedName>
        <fullName evidence="7">Sorbitol dehydrogenase</fullName>
    </recommendedName>
    <alternativeName>
        <fullName evidence="8">Polyol dehydrogenase</fullName>
    </alternativeName>
</protein>
<comment type="similarity">
    <text evidence="2">Belongs to the zinc-containing alcohol dehydrogenase family.</text>
</comment>
<evidence type="ECO:0000256" key="5">
    <source>
        <dbReference type="ARBA" id="ARBA00023002"/>
    </source>
</evidence>
<dbReference type="SUPFAM" id="SSF51735">
    <property type="entry name" value="NAD(P)-binding Rossmann-fold domains"/>
    <property type="match status" value="1"/>
</dbReference>
<evidence type="ECO:0000256" key="8">
    <source>
        <dbReference type="ARBA" id="ARBA00032485"/>
    </source>
</evidence>
<evidence type="ECO:0000256" key="1">
    <source>
        <dbReference type="ARBA" id="ARBA00001947"/>
    </source>
</evidence>
<dbReference type="GO" id="GO:0003939">
    <property type="term" value="F:L-iditol 2-dehydrogenase (NAD+) activity"/>
    <property type="evidence" value="ECO:0007669"/>
    <property type="project" value="TreeGrafter"/>
</dbReference>
<evidence type="ECO:0000256" key="3">
    <source>
        <dbReference type="ARBA" id="ARBA00022723"/>
    </source>
</evidence>
<keyword evidence="5" id="KW-0560">Oxidoreductase</keyword>
<feature type="domain" description="Alcohol dehydrogenase-like C-terminal" evidence="9">
    <location>
        <begin position="52"/>
        <end position="178"/>
    </location>
</feature>
<evidence type="ECO:0000313" key="10">
    <source>
        <dbReference type="EMBL" id="KIH44010.1"/>
    </source>
</evidence>
<dbReference type="Proteomes" id="UP000054047">
    <property type="component" value="Unassembled WGS sequence"/>
</dbReference>
<evidence type="ECO:0000256" key="2">
    <source>
        <dbReference type="ARBA" id="ARBA00008072"/>
    </source>
</evidence>